<dbReference type="AlphaFoldDB" id="C7LZB3"/>
<dbReference type="KEGG" id="afo:Afer_1138"/>
<dbReference type="Gene3D" id="3.40.50.150">
    <property type="entry name" value="Vaccinia Virus protein VP39"/>
    <property type="match status" value="1"/>
</dbReference>
<dbReference type="NCBIfam" id="TIGR00478">
    <property type="entry name" value="tly"/>
    <property type="match status" value="1"/>
</dbReference>
<sequence length="249" mass="26366">MRRVRLDRALVAGGLARSRSHAARLIAEGRVLVNRAPALSAARLVAPSDVLSVVASRWRPRGAAKLEGALDTFDIDPSGRICLDVGASTGGFTMVLLERGAECVVCVDVGRGQLAESLRHDPRVEVYERTDIRAFVWPLPEAPTLAVVDVSFISVLGVLDQVASLLAPGGEAVVLVKPQFEVGRQIASRYRGVIPLGPERDEALGRVRDAMGSMGLVVLGSCPSSVPGAEGNVEEFVWLRAPSERSGGG</sequence>
<dbReference type="PANTHER" id="PTHR32319">
    <property type="entry name" value="BACTERIAL HEMOLYSIN-LIKE PROTEIN"/>
    <property type="match status" value="1"/>
</dbReference>
<dbReference type="eggNOG" id="COG1189">
    <property type="taxonomic scope" value="Bacteria"/>
</dbReference>
<dbReference type="Pfam" id="PF01728">
    <property type="entry name" value="FtsJ"/>
    <property type="match status" value="1"/>
</dbReference>
<organism evidence="5 6">
    <name type="scientific">Acidimicrobium ferrooxidans (strain DSM 10331 / JCM 15462 / NBRC 103882 / ICP)</name>
    <dbReference type="NCBI Taxonomy" id="525909"/>
    <lineage>
        <taxon>Bacteria</taxon>
        <taxon>Bacillati</taxon>
        <taxon>Actinomycetota</taxon>
        <taxon>Acidimicrobiia</taxon>
        <taxon>Acidimicrobiales</taxon>
        <taxon>Acidimicrobiaceae</taxon>
        <taxon>Acidimicrobium</taxon>
    </lineage>
</organism>
<dbReference type="GO" id="GO:0003723">
    <property type="term" value="F:RNA binding"/>
    <property type="evidence" value="ECO:0007669"/>
    <property type="project" value="UniProtKB-KW"/>
</dbReference>
<accession>C7LZB3</accession>
<dbReference type="InterPro" id="IPR004538">
    <property type="entry name" value="Hemolysin_A/TlyA"/>
</dbReference>
<dbReference type="CDD" id="cd00165">
    <property type="entry name" value="S4"/>
    <property type="match status" value="1"/>
</dbReference>
<keyword evidence="6" id="KW-1185">Reference proteome</keyword>
<dbReference type="GO" id="GO:0008168">
    <property type="term" value="F:methyltransferase activity"/>
    <property type="evidence" value="ECO:0007669"/>
    <property type="project" value="InterPro"/>
</dbReference>
<evidence type="ECO:0000313" key="5">
    <source>
        <dbReference type="EMBL" id="ACU54071.1"/>
    </source>
</evidence>
<feature type="domain" description="RNA-binding S4" evidence="4">
    <location>
        <begin position="4"/>
        <end position="67"/>
    </location>
</feature>
<dbReference type="InterPro" id="IPR002942">
    <property type="entry name" value="S4_RNA-bd"/>
</dbReference>
<comment type="similarity">
    <text evidence="2">Belongs to the TlyA family.</text>
</comment>
<dbReference type="SUPFAM" id="SSF53335">
    <property type="entry name" value="S-adenosyl-L-methionine-dependent methyltransferases"/>
    <property type="match status" value="1"/>
</dbReference>
<dbReference type="SUPFAM" id="SSF55174">
    <property type="entry name" value="Alpha-L RNA-binding motif"/>
    <property type="match status" value="1"/>
</dbReference>
<dbReference type="InterPro" id="IPR036986">
    <property type="entry name" value="S4_RNA-bd_sf"/>
</dbReference>
<dbReference type="OrthoDB" id="9784736at2"/>
<evidence type="ECO:0000256" key="1">
    <source>
        <dbReference type="ARBA" id="ARBA00022884"/>
    </source>
</evidence>
<dbReference type="CDD" id="cd02440">
    <property type="entry name" value="AdoMet_MTases"/>
    <property type="match status" value="1"/>
</dbReference>
<proteinExistence type="inferred from homology"/>
<dbReference type="Proteomes" id="UP000000771">
    <property type="component" value="Chromosome"/>
</dbReference>
<dbReference type="PANTHER" id="PTHR32319:SF0">
    <property type="entry name" value="BACTERIAL HEMOLYSIN-LIKE PROTEIN"/>
    <property type="match status" value="1"/>
</dbReference>
<evidence type="ECO:0000256" key="3">
    <source>
        <dbReference type="PROSITE-ProRule" id="PRU00182"/>
    </source>
</evidence>
<dbReference type="Gene3D" id="3.10.290.10">
    <property type="entry name" value="RNA-binding S4 domain"/>
    <property type="match status" value="1"/>
</dbReference>
<dbReference type="RefSeq" id="WP_015798557.1">
    <property type="nucleotide sequence ID" value="NC_013124.1"/>
</dbReference>
<gene>
    <name evidence="5" type="ordered locus">Afer_1138</name>
</gene>
<dbReference type="PROSITE" id="PS50889">
    <property type="entry name" value="S4"/>
    <property type="match status" value="1"/>
</dbReference>
<dbReference type="GO" id="GO:0032259">
    <property type="term" value="P:methylation"/>
    <property type="evidence" value="ECO:0007669"/>
    <property type="project" value="InterPro"/>
</dbReference>
<dbReference type="HOGENOM" id="CLU_058015_1_0_11"/>
<reference evidence="5 6" key="1">
    <citation type="journal article" date="2009" name="Stand. Genomic Sci.">
        <title>Complete genome sequence of Acidimicrobium ferrooxidans type strain (ICP).</title>
        <authorList>
            <person name="Clum A."/>
            <person name="Nolan M."/>
            <person name="Lang E."/>
            <person name="Glavina Del Rio T."/>
            <person name="Tice H."/>
            <person name="Copeland A."/>
            <person name="Cheng J.F."/>
            <person name="Lucas S."/>
            <person name="Chen F."/>
            <person name="Bruce D."/>
            <person name="Goodwin L."/>
            <person name="Pitluck S."/>
            <person name="Ivanova N."/>
            <person name="Mavrommatis K."/>
            <person name="Mikhailova N."/>
            <person name="Pati A."/>
            <person name="Chen A."/>
            <person name="Palaniappan K."/>
            <person name="Goker M."/>
            <person name="Spring S."/>
            <person name="Land M."/>
            <person name="Hauser L."/>
            <person name="Chang Y.J."/>
            <person name="Jeffries C.C."/>
            <person name="Chain P."/>
            <person name="Bristow J."/>
            <person name="Eisen J.A."/>
            <person name="Markowitz V."/>
            <person name="Hugenholtz P."/>
            <person name="Kyrpides N.C."/>
            <person name="Klenk H.P."/>
            <person name="Lapidus A."/>
        </authorList>
    </citation>
    <scope>NUCLEOTIDE SEQUENCE [LARGE SCALE GENOMIC DNA]</scope>
    <source>
        <strain evidence="6">DSM 10331 / JCM 15462 / NBRC 103882 / ICP</strain>
    </source>
</reference>
<dbReference type="SMART" id="SM00363">
    <property type="entry name" value="S4"/>
    <property type="match status" value="1"/>
</dbReference>
<dbReference type="InterPro" id="IPR047048">
    <property type="entry name" value="TlyA"/>
</dbReference>
<evidence type="ECO:0000256" key="2">
    <source>
        <dbReference type="ARBA" id="ARBA00029460"/>
    </source>
</evidence>
<evidence type="ECO:0000313" key="6">
    <source>
        <dbReference type="Proteomes" id="UP000000771"/>
    </source>
</evidence>
<name>C7LZB3_ACIFD</name>
<dbReference type="Pfam" id="PF01479">
    <property type="entry name" value="S4"/>
    <property type="match status" value="1"/>
</dbReference>
<dbReference type="InterPro" id="IPR029063">
    <property type="entry name" value="SAM-dependent_MTases_sf"/>
</dbReference>
<dbReference type="EMBL" id="CP001631">
    <property type="protein sequence ID" value="ACU54071.1"/>
    <property type="molecule type" value="Genomic_DNA"/>
</dbReference>
<protein>
    <submittedName>
        <fullName evidence="5">Hemolysin A</fullName>
    </submittedName>
</protein>
<keyword evidence="1 3" id="KW-0694">RNA-binding</keyword>
<dbReference type="STRING" id="525909.Afer_1138"/>
<evidence type="ECO:0000259" key="4">
    <source>
        <dbReference type="SMART" id="SM00363"/>
    </source>
</evidence>
<dbReference type="InterPro" id="IPR002877">
    <property type="entry name" value="RNA_MeTrfase_FtsJ_dom"/>
</dbReference>